<sequence length="86" mass="9532">MGSVDNCRACGYDWGEPPWGEDGKSPNFDICPCCQVEAGYEDSSPEGARRYRAEWIAKGAPWSDPDEPHDGLSTEERLTHVPPGYE</sequence>
<accession>A0A6J7IBH6</accession>
<protein>
    <submittedName>
        <fullName evidence="2">Unannotated protein</fullName>
    </submittedName>
</protein>
<organism evidence="2">
    <name type="scientific">freshwater metagenome</name>
    <dbReference type="NCBI Taxonomy" id="449393"/>
    <lineage>
        <taxon>unclassified sequences</taxon>
        <taxon>metagenomes</taxon>
        <taxon>ecological metagenomes</taxon>
    </lineage>
</organism>
<name>A0A6J7IBH6_9ZZZZ</name>
<reference evidence="2" key="1">
    <citation type="submission" date="2020-05" db="EMBL/GenBank/DDBJ databases">
        <authorList>
            <person name="Chiriac C."/>
            <person name="Salcher M."/>
            <person name="Ghai R."/>
            <person name="Kavagutti S V."/>
        </authorList>
    </citation>
    <scope>NUCLEOTIDE SEQUENCE</scope>
</reference>
<evidence type="ECO:0000313" key="2">
    <source>
        <dbReference type="EMBL" id="CAB4928209.1"/>
    </source>
</evidence>
<evidence type="ECO:0000256" key="1">
    <source>
        <dbReference type="SAM" id="MobiDB-lite"/>
    </source>
</evidence>
<dbReference type="EMBL" id="CAFBMW010000006">
    <property type="protein sequence ID" value="CAB4928209.1"/>
    <property type="molecule type" value="Genomic_DNA"/>
</dbReference>
<proteinExistence type="predicted"/>
<feature type="region of interest" description="Disordered" evidence="1">
    <location>
        <begin position="59"/>
        <end position="86"/>
    </location>
</feature>
<gene>
    <name evidence="2" type="ORF">UFOPK3662_01056</name>
</gene>
<dbReference type="AlphaFoldDB" id="A0A6J7IBH6"/>
<feature type="compositionally biased region" description="Basic and acidic residues" evidence="1">
    <location>
        <begin position="66"/>
        <end position="79"/>
    </location>
</feature>